<dbReference type="Proteomes" id="UP000606776">
    <property type="component" value="Unassembled WGS sequence"/>
</dbReference>
<dbReference type="PANTHER" id="PTHR39550:SF1">
    <property type="entry name" value="SLL0658 PROTEIN"/>
    <property type="match status" value="1"/>
</dbReference>
<dbReference type="Pfam" id="PF11848">
    <property type="entry name" value="DUF3368"/>
    <property type="match status" value="1"/>
</dbReference>
<comment type="caution">
    <text evidence="1">The sequence shown here is derived from an EMBL/GenBank/DDBJ whole genome shotgun (WGS) entry which is preliminary data.</text>
</comment>
<dbReference type="EMBL" id="JADEWB010000030">
    <property type="protein sequence ID" value="MBE9235958.1"/>
    <property type="molecule type" value="Genomic_DNA"/>
</dbReference>
<proteinExistence type="predicted"/>
<dbReference type="PANTHER" id="PTHR39550">
    <property type="entry name" value="SLL0658 PROTEIN"/>
    <property type="match status" value="1"/>
</dbReference>
<gene>
    <name evidence="1" type="ORF">IQ227_07915</name>
</gene>
<organism evidence="1 2">
    <name type="scientific">Sphaerospermopsis aphanizomenoides LEGE 00250</name>
    <dbReference type="NCBI Taxonomy" id="2777972"/>
    <lineage>
        <taxon>Bacteria</taxon>
        <taxon>Bacillati</taxon>
        <taxon>Cyanobacteriota</taxon>
        <taxon>Cyanophyceae</taxon>
        <taxon>Nostocales</taxon>
        <taxon>Aphanizomenonaceae</taxon>
        <taxon>Sphaerospermopsis</taxon>
        <taxon>Sphaerospermopsis aphanizomenoides</taxon>
    </lineage>
</organism>
<keyword evidence="2" id="KW-1185">Reference proteome</keyword>
<evidence type="ECO:0000313" key="1">
    <source>
        <dbReference type="EMBL" id="MBE9235958.1"/>
    </source>
</evidence>
<protein>
    <submittedName>
        <fullName evidence="1">DUF3368 domain-containing protein</fullName>
    </submittedName>
</protein>
<evidence type="ECO:0000313" key="2">
    <source>
        <dbReference type="Proteomes" id="UP000606776"/>
    </source>
</evidence>
<accession>A0ABR9VBW1</accession>
<name>A0ABR9VBW1_9CYAN</name>
<reference evidence="1 2" key="1">
    <citation type="submission" date="2020-10" db="EMBL/GenBank/DDBJ databases">
        <authorList>
            <person name="Castelo-Branco R."/>
            <person name="Eusebio N."/>
            <person name="Adriana R."/>
            <person name="Vieira A."/>
            <person name="Brugerolle De Fraissinette N."/>
            <person name="Rezende De Castro R."/>
            <person name="Schneider M.P."/>
            <person name="Vasconcelos V."/>
            <person name="Leao P.N."/>
        </authorList>
    </citation>
    <scope>NUCLEOTIDE SEQUENCE [LARGE SCALE GENOMIC DNA]</scope>
    <source>
        <strain evidence="1 2">LEGE 00250</strain>
    </source>
</reference>
<sequence length="98" mass="10419">MFSQTAQDCYITPEVAAWDLGKGESQVLSLAYQKSGYAAIVDDRAARRCGQLLSMISMGASGLLIVAKRRGLIASISPGIEALRDGGLWLSDGMVNIL</sequence>
<dbReference type="InterPro" id="IPR021799">
    <property type="entry name" value="PIN-like_prokaryotic"/>
</dbReference>